<evidence type="ECO:0000313" key="2">
    <source>
        <dbReference type="Proteomes" id="UP000298111"/>
    </source>
</evidence>
<sequence>MPEPLRRAVHQYVAEAVFNCFEVLRYTEPDVAHDWKRMTLYRSTDAADVLTMASMLIAAHCERTGMAPDTLRYYLQTDYQKSRADAREMNRARAQVAGLLGEPAPEGDDRVLAMRYAQGQHRAEDALTPEDDPQKLLTAACLYGLSAKLCDDVDALNSYLSPQMAAMARKVADALEIPQPATL</sequence>
<dbReference type="AlphaFoldDB" id="A0A6C1CEP3"/>
<proteinExistence type="predicted"/>
<evidence type="ECO:0000313" key="1">
    <source>
        <dbReference type="EMBL" id="TGG83807.1"/>
    </source>
</evidence>
<reference evidence="1 2" key="1">
    <citation type="submission" date="2018-10" db="EMBL/GenBank/DDBJ databases">
        <title>Isolation of pseudouridimycin from Streptomyces albus DSM 40763.</title>
        <authorList>
            <person name="Rosenqvist P."/>
            <person name="Metsae-Ketelae M."/>
            <person name="Virta P."/>
        </authorList>
    </citation>
    <scope>NUCLEOTIDE SEQUENCE [LARGE SCALE GENOMIC DNA]</scope>
    <source>
        <strain evidence="1 2">DSM 40763</strain>
    </source>
</reference>
<comment type="caution">
    <text evidence="1">The sequence shown here is derived from an EMBL/GenBank/DDBJ whole genome shotgun (WGS) entry which is preliminary data.</text>
</comment>
<dbReference type="Proteomes" id="UP000298111">
    <property type="component" value="Unassembled WGS sequence"/>
</dbReference>
<protein>
    <submittedName>
        <fullName evidence="1">Uncharacterized protein</fullName>
    </submittedName>
</protein>
<gene>
    <name evidence="1" type="ORF">D8771_13815</name>
</gene>
<organism evidence="1 2">
    <name type="scientific">Streptomyces albus</name>
    <dbReference type="NCBI Taxonomy" id="1888"/>
    <lineage>
        <taxon>Bacteria</taxon>
        <taxon>Bacillati</taxon>
        <taxon>Actinomycetota</taxon>
        <taxon>Actinomycetes</taxon>
        <taxon>Kitasatosporales</taxon>
        <taxon>Streptomycetaceae</taxon>
        <taxon>Streptomyces</taxon>
    </lineage>
</organism>
<dbReference type="EMBL" id="RCIY01000054">
    <property type="protein sequence ID" value="TGG83807.1"/>
    <property type="molecule type" value="Genomic_DNA"/>
</dbReference>
<name>A0A6C1CEP3_9ACTN</name>
<accession>A0A6C1CEP3</accession>